<evidence type="ECO:0000256" key="9">
    <source>
        <dbReference type="ARBA" id="ARBA00023040"/>
    </source>
</evidence>
<keyword evidence="3 15" id="KW-0245">EGF-like domain</keyword>
<evidence type="ECO:0000259" key="18">
    <source>
        <dbReference type="PROSITE" id="PS50026"/>
    </source>
</evidence>
<feature type="chain" id="PRO_5035319600" evidence="17">
    <location>
        <begin position="18"/>
        <end position="538"/>
    </location>
</feature>
<dbReference type="SMART" id="SM00179">
    <property type="entry name" value="EGF_CA"/>
    <property type="match status" value="1"/>
</dbReference>
<dbReference type="PRINTS" id="PR01128">
    <property type="entry name" value="EMR1HORMONER"/>
</dbReference>
<reference evidence="21" key="1">
    <citation type="journal article" date="2021" name="Evol. Appl.">
        <title>The genome of the Pyrenean desman and the effects of bottlenecks and inbreeding on the genomic landscape of an endangered species.</title>
        <authorList>
            <person name="Escoda L."/>
            <person name="Castresana J."/>
        </authorList>
    </citation>
    <scope>NUCLEOTIDE SEQUENCE</scope>
    <source>
        <strain evidence="21">IBE-C5619</strain>
    </source>
</reference>
<feature type="transmembrane region" description="Helical" evidence="16">
    <location>
        <begin position="508"/>
        <end position="528"/>
    </location>
</feature>
<keyword evidence="2" id="KW-1003">Cell membrane</keyword>
<dbReference type="FunFam" id="2.60.220.50:FF:000022">
    <property type="entry name" value="Adhesion G protein-coupled receptor E3"/>
    <property type="match status" value="1"/>
</dbReference>
<dbReference type="Proteomes" id="UP000700334">
    <property type="component" value="Unassembled WGS sequence"/>
</dbReference>
<comment type="caution">
    <text evidence="15">Lacks conserved residue(s) required for the propagation of feature annotation.</text>
</comment>
<dbReference type="Pfam" id="PF01825">
    <property type="entry name" value="GPS"/>
    <property type="match status" value="1"/>
</dbReference>
<keyword evidence="14" id="KW-0807">Transducer</keyword>
<evidence type="ECO:0000256" key="5">
    <source>
        <dbReference type="ARBA" id="ARBA00022729"/>
    </source>
</evidence>
<keyword evidence="5 17" id="KW-0732">Signal</keyword>
<dbReference type="Gene3D" id="2.10.25.10">
    <property type="entry name" value="Laminin"/>
    <property type="match status" value="2"/>
</dbReference>
<keyword evidence="4 16" id="KW-0812">Transmembrane</keyword>
<dbReference type="InterPro" id="IPR057244">
    <property type="entry name" value="GAIN_B"/>
</dbReference>
<keyword evidence="12 21" id="KW-0675">Receptor</keyword>
<evidence type="ECO:0000256" key="7">
    <source>
        <dbReference type="ARBA" id="ARBA00022837"/>
    </source>
</evidence>
<evidence type="ECO:0000256" key="12">
    <source>
        <dbReference type="ARBA" id="ARBA00023170"/>
    </source>
</evidence>
<dbReference type="InterPro" id="IPR001881">
    <property type="entry name" value="EGF-like_Ca-bd_dom"/>
</dbReference>
<dbReference type="InterPro" id="IPR000203">
    <property type="entry name" value="GPS"/>
</dbReference>
<keyword evidence="13" id="KW-0325">Glycoprotein</keyword>
<name>A0A8J6AHV1_GALPY</name>
<feature type="domain" description="G-protein coupled receptors family 2 profile 2" evidence="20">
    <location>
        <begin position="399"/>
        <end position="538"/>
    </location>
</feature>
<evidence type="ECO:0000256" key="8">
    <source>
        <dbReference type="ARBA" id="ARBA00022989"/>
    </source>
</evidence>
<evidence type="ECO:0000256" key="16">
    <source>
        <dbReference type="SAM" id="Phobius"/>
    </source>
</evidence>
<feature type="transmembrane region" description="Helical" evidence="16">
    <location>
        <begin position="434"/>
        <end position="453"/>
    </location>
</feature>
<dbReference type="InterPro" id="IPR000832">
    <property type="entry name" value="GPCR_2_secretin-like"/>
</dbReference>
<dbReference type="GO" id="GO:0007166">
    <property type="term" value="P:cell surface receptor signaling pathway"/>
    <property type="evidence" value="ECO:0007669"/>
    <property type="project" value="InterPro"/>
</dbReference>
<keyword evidence="7" id="KW-0106">Calcium</keyword>
<comment type="subcellular location">
    <subcellularLocation>
        <location evidence="1">Cell membrane</location>
        <topology evidence="1">Multi-pass membrane protein</topology>
    </subcellularLocation>
</comment>
<dbReference type="PROSITE" id="PS50026">
    <property type="entry name" value="EGF_3"/>
    <property type="match status" value="1"/>
</dbReference>
<dbReference type="PANTHER" id="PTHR12011">
    <property type="entry name" value="ADHESION G-PROTEIN COUPLED RECEPTOR"/>
    <property type="match status" value="1"/>
</dbReference>
<dbReference type="GO" id="GO:0004930">
    <property type="term" value="F:G protein-coupled receptor activity"/>
    <property type="evidence" value="ECO:0007669"/>
    <property type="project" value="UniProtKB-KW"/>
</dbReference>
<dbReference type="SUPFAM" id="SSF57196">
    <property type="entry name" value="EGF/Laminin"/>
    <property type="match status" value="1"/>
</dbReference>
<dbReference type="PANTHER" id="PTHR12011:SF455">
    <property type="entry name" value="ADHESION G PROTEIN-COUPLED RECEPTOR E3"/>
    <property type="match status" value="1"/>
</dbReference>
<evidence type="ECO:0000256" key="14">
    <source>
        <dbReference type="ARBA" id="ARBA00023224"/>
    </source>
</evidence>
<dbReference type="Pfam" id="PF00002">
    <property type="entry name" value="7tm_2"/>
    <property type="match status" value="1"/>
</dbReference>
<dbReference type="PROSITE" id="PS50261">
    <property type="entry name" value="G_PROTEIN_RECEP_F2_4"/>
    <property type="match status" value="1"/>
</dbReference>
<dbReference type="SMART" id="SM00303">
    <property type="entry name" value="GPS"/>
    <property type="match status" value="1"/>
</dbReference>
<evidence type="ECO:0000313" key="21">
    <source>
        <dbReference type="EMBL" id="KAG8521283.1"/>
    </source>
</evidence>
<feature type="domain" description="EGF-like" evidence="18">
    <location>
        <begin position="58"/>
        <end position="97"/>
    </location>
</feature>
<evidence type="ECO:0000256" key="13">
    <source>
        <dbReference type="ARBA" id="ARBA00023180"/>
    </source>
</evidence>
<dbReference type="GO" id="GO:0007189">
    <property type="term" value="P:adenylate cyclase-activating G protein-coupled receptor signaling pathway"/>
    <property type="evidence" value="ECO:0007669"/>
    <property type="project" value="TreeGrafter"/>
</dbReference>
<feature type="non-terminal residue" evidence="21">
    <location>
        <position position="1"/>
    </location>
</feature>
<dbReference type="GO" id="GO:0005886">
    <property type="term" value="C:plasma membrane"/>
    <property type="evidence" value="ECO:0007669"/>
    <property type="project" value="UniProtKB-SubCell"/>
</dbReference>
<evidence type="ECO:0000256" key="4">
    <source>
        <dbReference type="ARBA" id="ARBA00022692"/>
    </source>
</evidence>
<proteinExistence type="predicted"/>
<dbReference type="InterPro" id="IPR017981">
    <property type="entry name" value="GPCR_2-like_7TM"/>
</dbReference>
<evidence type="ECO:0000256" key="3">
    <source>
        <dbReference type="ARBA" id="ARBA00022536"/>
    </source>
</evidence>
<dbReference type="FunFam" id="2.10.25.10:FF:000177">
    <property type="entry name" value="Adhesion G protein-coupled receptor E2"/>
    <property type="match status" value="1"/>
</dbReference>
<feature type="domain" description="GAIN-B" evidence="19">
    <location>
        <begin position="226"/>
        <end position="394"/>
    </location>
</feature>
<dbReference type="PRINTS" id="PR00249">
    <property type="entry name" value="GPCRSECRETIN"/>
</dbReference>
<evidence type="ECO:0000256" key="1">
    <source>
        <dbReference type="ARBA" id="ARBA00004651"/>
    </source>
</evidence>
<evidence type="ECO:0000256" key="11">
    <source>
        <dbReference type="ARBA" id="ARBA00023157"/>
    </source>
</evidence>
<evidence type="ECO:0000313" key="22">
    <source>
        <dbReference type="Proteomes" id="UP000700334"/>
    </source>
</evidence>
<evidence type="ECO:0000259" key="19">
    <source>
        <dbReference type="PROSITE" id="PS50221"/>
    </source>
</evidence>
<dbReference type="EMBL" id="JAGFMF010011481">
    <property type="protein sequence ID" value="KAG8521283.1"/>
    <property type="molecule type" value="Genomic_DNA"/>
</dbReference>
<dbReference type="Pfam" id="PF07645">
    <property type="entry name" value="EGF_CA"/>
    <property type="match status" value="1"/>
</dbReference>
<evidence type="ECO:0000256" key="17">
    <source>
        <dbReference type="SAM" id="SignalP"/>
    </source>
</evidence>
<keyword evidence="9" id="KW-0297">G-protein coupled receptor</keyword>
<dbReference type="InterPro" id="IPR001740">
    <property type="entry name" value="GPCR_2_EMR1-like_rcpt"/>
</dbReference>
<dbReference type="InterPro" id="IPR000742">
    <property type="entry name" value="EGF"/>
</dbReference>
<feature type="transmembrane region" description="Helical" evidence="16">
    <location>
        <begin position="398"/>
        <end position="422"/>
    </location>
</feature>
<evidence type="ECO:0000259" key="20">
    <source>
        <dbReference type="PROSITE" id="PS50261"/>
    </source>
</evidence>
<feature type="signal peptide" evidence="17">
    <location>
        <begin position="1"/>
        <end position="17"/>
    </location>
</feature>
<dbReference type="OrthoDB" id="9665687at2759"/>
<keyword evidence="11" id="KW-1015">Disulfide bond</keyword>
<keyword evidence="22" id="KW-1185">Reference proteome</keyword>
<dbReference type="GO" id="GO:0005509">
    <property type="term" value="F:calcium ion binding"/>
    <property type="evidence" value="ECO:0007669"/>
    <property type="project" value="InterPro"/>
</dbReference>
<dbReference type="InterPro" id="IPR018097">
    <property type="entry name" value="EGF_Ca-bd_CS"/>
</dbReference>
<dbReference type="CDD" id="cd00054">
    <property type="entry name" value="EGF_CA"/>
    <property type="match status" value="1"/>
</dbReference>
<evidence type="ECO:0000256" key="15">
    <source>
        <dbReference type="PROSITE-ProRule" id="PRU00076"/>
    </source>
</evidence>
<protein>
    <submittedName>
        <fullName evidence="21">Adhesion G protein-coupled receptor E3</fullName>
    </submittedName>
</protein>
<sequence length="538" mass="59176">LCILLSLSEVMTQIAQAKCRVCPENGSCVNLTHCTCNSGFTTGSGATFFAYKYETCKDIDECNSSHNRDCGPHAECQNVVGSFNCVCITGYELLSGASSGQEGLELVRGHGSGHLREGCLQRRNWGAGGHEISEAAAGASTEIGLQAQCGPWAHAPRRQLELKIYKTGFLLFFVSSKLEQVIESAVQLVNKTLGKNGEKSEVATRATDILQSVENSVLEAALKNPEQEIQEVENITMAVETRIVKDNCSHHVFNLKAQMNSMEIDCSDITQEKIQGPSAVAFISYSSLGNIINATFFKKMNEYDQVHLNSQIVSAAIRPKRNTTLSKPVNLTFQHTEMDLSVEEVICVYWDSTKDGGQWSRHGCLRLQGNKSHTVCSSTHLSSFAVLMAITSQEDDPVLVVITYVGLGLSLLCLFLAALTFLLCKAIQNTSTSIHLQLSLCLFLAHLLFLKAIDKTEIKVLCAIIAGVLHYLYLASFTWMLLEGLHLFLTARNLKVVNYSNMNKFMKWFMFPVGYGVPAVIVAISAALRPHLYGTRHQ</sequence>
<dbReference type="PROSITE" id="PS00010">
    <property type="entry name" value="ASX_HYDROXYL"/>
    <property type="match status" value="1"/>
</dbReference>
<dbReference type="PROSITE" id="PS50221">
    <property type="entry name" value="GAIN_B"/>
    <property type="match status" value="1"/>
</dbReference>
<keyword evidence="10 16" id="KW-0472">Membrane</keyword>
<feature type="transmembrane region" description="Helical" evidence="16">
    <location>
        <begin position="460"/>
        <end position="482"/>
    </location>
</feature>
<gene>
    <name evidence="21" type="ORF">J0S82_001271</name>
</gene>
<dbReference type="AlphaFoldDB" id="A0A8J6AHV1"/>
<keyword evidence="6" id="KW-0677">Repeat</keyword>
<dbReference type="FunFam" id="2.10.25.10:FF:000038">
    <property type="entry name" value="Fibrillin 2"/>
    <property type="match status" value="1"/>
</dbReference>
<keyword evidence="8 16" id="KW-1133">Transmembrane helix</keyword>
<dbReference type="Gene3D" id="2.60.220.50">
    <property type="match status" value="1"/>
</dbReference>
<accession>A0A8J6AHV1</accession>
<evidence type="ECO:0000256" key="10">
    <source>
        <dbReference type="ARBA" id="ARBA00023136"/>
    </source>
</evidence>
<organism evidence="21 22">
    <name type="scientific">Galemys pyrenaicus</name>
    <name type="common">Iberian desman</name>
    <name type="synonym">Pyrenean desman</name>
    <dbReference type="NCBI Taxonomy" id="202257"/>
    <lineage>
        <taxon>Eukaryota</taxon>
        <taxon>Metazoa</taxon>
        <taxon>Chordata</taxon>
        <taxon>Craniata</taxon>
        <taxon>Vertebrata</taxon>
        <taxon>Euteleostomi</taxon>
        <taxon>Mammalia</taxon>
        <taxon>Eutheria</taxon>
        <taxon>Laurasiatheria</taxon>
        <taxon>Eulipotyphla</taxon>
        <taxon>Talpidae</taxon>
        <taxon>Galemys</taxon>
    </lineage>
</organism>
<dbReference type="PROSITE" id="PS01187">
    <property type="entry name" value="EGF_CA"/>
    <property type="match status" value="1"/>
</dbReference>
<evidence type="ECO:0000256" key="6">
    <source>
        <dbReference type="ARBA" id="ARBA00022737"/>
    </source>
</evidence>
<dbReference type="Gene3D" id="1.20.1070.10">
    <property type="entry name" value="Rhodopsin 7-helix transmembrane proteins"/>
    <property type="match status" value="1"/>
</dbReference>
<dbReference type="InterPro" id="IPR049883">
    <property type="entry name" value="NOTCH1_EGF-like"/>
</dbReference>
<comment type="caution">
    <text evidence="21">The sequence shown here is derived from an EMBL/GenBank/DDBJ whole genome shotgun (WGS) entry which is preliminary data.</text>
</comment>
<evidence type="ECO:0000256" key="2">
    <source>
        <dbReference type="ARBA" id="ARBA00022475"/>
    </source>
</evidence>
<dbReference type="InterPro" id="IPR046338">
    <property type="entry name" value="GAIN_dom_sf"/>
</dbReference>
<dbReference type="InterPro" id="IPR000152">
    <property type="entry name" value="EGF-type_Asp/Asn_hydroxyl_site"/>
</dbReference>